<feature type="non-terminal residue" evidence="1">
    <location>
        <position position="227"/>
    </location>
</feature>
<dbReference type="EMBL" id="BARS01046820">
    <property type="protein sequence ID" value="GAG33305.1"/>
    <property type="molecule type" value="Genomic_DNA"/>
</dbReference>
<organism evidence="1">
    <name type="scientific">marine sediment metagenome</name>
    <dbReference type="NCBI Taxonomy" id="412755"/>
    <lineage>
        <taxon>unclassified sequences</taxon>
        <taxon>metagenomes</taxon>
        <taxon>ecological metagenomes</taxon>
    </lineage>
</organism>
<sequence length="227" mass="24711">MPVYNFLPIPDLIRPANDAHQQIADSLYQLETEQVLQPKAGWDGLFGETLQPITLSTTPTIVDFETTIANRFGDSIFADASADVMLFEPGVYSNAMQLHVIVSNPSGTPRILRAELISTTPTQEVLVANDYIIEKQVEELNIIGSWLAQALEETALGIYLSVPNDPGFDIGIRLRHWEAFAISPLGYVPQNDPLGGARAFTLGMAAQLPRGFFGGMARDINTGVGPL</sequence>
<protein>
    <submittedName>
        <fullName evidence="1">Uncharacterized protein</fullName>
    </submittedName>
</protein>
<reference evidence="1" key="1">
    <citation type="journal article" date="2014" name="Front. Microbiol.">
        <title>High frequency of phylogenetically diverse reductive dehalogenase-homologous genes in deep subseafloor sedimentary metagenomes.</title>
        <authorList>
            <person name="Kawai M."/>
            <person name="Futagami T."/>
            <person name="Toyoda A."/>
            <person name="Takaki Y."/>
            <person name="Nishi S."/>
            <person name="Hori S."/>
            <person name="Arai W."/>
            <person name="Tsubouchi T."/>
            <person name="Morono Y."/>
            <person name="Uchiyama I."/>
            <person name="Ito T."/>
            <person name="Fujiyama A."/>
            <person name="Inagaki F."/>
            <person name="Takami H."/>
        </authorList>
    </citation>
    <scope>NUCLEOTIDE SEQUENCE</scope>
    <source>
        <strain evidence="1">Expedition CK06-06</strain>
    </source>
</reference>
<evidence type="ECO:0000313" key="1">
    <source>
        <dbReference type="EMBL" id="GAG33305.1"/>
    </source>
</evidence>
<comment type="caution">
    <text evidence="1">The sequence shown here is derived from an EMBL/GenBank/DDBJ whole genome shotgun (WGS) entry which is preliminary data.</text>
</comment>
<gene>
    <name evidence="1" type="ORF">S01H1_70409</name>
</gene>
<accession>X0WRL1</accession>
<dbReference type="AlphaFoldDB" id="X0WRL1"/>
<name>X0WRL1_9ZZZZ</name>
<proteinExistence type="predicted"/>